<proteinExistence type="predicted"/>
<protein>
    <submittedName>
        <fullName evidence="2">Uncharacterized protein</fullName>
    </submittedName>
</protein>
<dbReference type="AlphaFoldDB" id="A0AAV7K097"/>
<dbReference type="Proteomes" id="UP001165289">
    <property type="component" value="Unassembled WGS sequence"/>
</dbReference>
<reference evidence="2 3" key="1">
    <citation type="journal article" date="2023" name="BMC Biol.">
        <title>The compact genome of the sponge Oopsacas minuta (Hexactinellida) is lacking key metazoan core genes.</title>
        <authorList>
            <person name="Santini S."/>
            <person name="Schenkelaars Q."/>
            <person name="Jourda C."/>
            <person name="Duchesne M."/>
            <person name="Belahbib H."/>
            <person name="Rocher C."/>
            <person name="Selva M."/>
            <person name="Riesgo A."/>
            <person name="Vervoort M."/>
            <person name="Leys S.P."/>
            <person name="Kodjabachian L."/>
            <person name="Le Bivic A."/>
            <person name="Borchiellini C."/>
            <person name="Claverie J.M."/>
            <person name="Renard E."/>
        </authorList>
    </citation>
    <scope>NUCLEOTIDE SEQUENCE [LARGE SCALE GENOMIC DNA]</scope>
    <source>
        <strain evidence="2">SPO-2</strain>
    </source>
</reference>
<sequence length="133" mass="14691">MAYLKRYSDTIWVIISVEVNGILGVTQQMNALPIGQKITPNSQRNPFAPPTSQNIQILNNSQELLTNSNSISPIKQPDSTSGHAAPPPSPMNSQFGTSLQFHNSLLTQLNQETISTLMEEPTELNTNEDTYYS</sequence>
<dbReference type="EMBL" id="JAKMXF010000222">
    <property type="protein sequence ID" value="KAI6654607.1"/>
    <property type="molecule type" value="Genomic_DNA"/>
</dbReference>
<feature type="region of interest" description="Disordered" evidence="1">
    <location>
        <begin position="66"/>
        <end position="97"/>
    </location>
</feature>
<keyword evidence="3" id="KW-1185">Reference proteome</keyword>
<gene>
    <name evidence="2" type="ORF">LOD99_1003</name>
</gene>
<feature type="compositionally biased region" description="Polar residues" evidence="1">
    <location>
        <begin position="66"/>
        <end position="82"/>
    </location>
</feature>
<evidence type="ECO:0000313" key="3">
    <source>
        <dbReference type="Proteomes" id="UP001165289"/>
    </source>
</evidence>
<comment type="caution">
    <text evidence="2">The sequence shown here is derived from an EMBL/GenBank/DDBJ whole genome shotgun (WGS) entry which is preliminary data.</text>
</comment>
<evidence type="ECO:0000256" key="1">
    <source>
        <dbReference type="SAM" id="MobiDB-lite"/>
    </source>
</evidence>
<accession>A0AAV7K097</accession>
<evidence type="ECO:0000313" key="2">
    <source>
        <dbReference type="EMBL" id="KAI6654607.1"/>
    </source>
</evidence>
<organism evidence="2 3">
    <name type="scientific">Oopsacas minuta</name>
    <dbReference type="NCBI Taxonomy" id="111878"/>
    <lineage>
        <taxon>Eukaryota</taxon>
        <taxon>Metazoa</taxon>
        <taxon>Porifera</taxon>
        <taxon>Hexactinellida</taxon>
        <taxon>Hexasterophora</taxon>
        <taxon>Lyssacinosida</taxon>
        <taxon>Leucopsacidae</taxon>
        <taxon>Oopsacas</taxon>
    </lineage>
</organism>
<name>A0AAV7K097_9METZ</name>